<keyword evidence="1" id="KW-0378">Hydrolase</keyword>
<evidence type="ECO:0000313" key="1">
    <source>
        <dbReference type="EMBL" id="MCW3780621.1"/>
    </source>
</evidence>
<sequence>MDYLFVARTKKGDSFGDEPAASHFVAVPETSGDILWSHRIAKTAWRRAVMEAARGGTPSGLTKGDIVFYVHGFNNSQALVLERHRKIRAALAAQGFAGIVVSFDWPSADSALNYLEDRDDAKSAAHQLVTEGIAPFARLQEPDCRIDMHVLAHSTGAYVVREAFDDADDRMAVAAHNWSVSQVLLFAADVSVQSLDDGNPKSSSLYRHCVRLTNYYNPLDEVLSISAVKRIGVARRAGRVGLDEPPVAKAVNVYCGAHFRANQHLYGTGITAGHTWYFDDAVFMQDVHLAISGQLDRHEFPTRAPTTLGNLALKAP</sequence>
<name>A0ABT3IZ13_9RHOB</name>
<proteinExistence type="predicted"/>
<gene>
    <name evidence="1" type="ORF">OM960_03365</name>
</gene>
<dbReference type="Proteomes" id="UP001207582">
    <property type="component" value="Unassembled WGS sequence"/>
</dbReference>
<dbReference type="SUPFAM" id="SSF53474">
    <property type="entry name" value="alpha/beta-Hydrolases"/>
    <property type="match status" value="1"/>
</dbReference>
<dbReference type="RefSeq" id="WP_264771067.1">
    <property type="nucleotide sequence ID" value="NZ_JAPDOG010000002.1"/>
</dbReference>
<dbReference type="InterPro" id="IPR029058">
    <property type="entry name" value="AB_hydrolase_fold"/>
</dbReference>
<reference evidence="1 2" key="1">
    <citation type="submission" date="2022-10" db="EMBL/GenBank/DDBJ databases">
        <title>Defluviimonas sp. CAU 1641 isolated from mud.</title>
        <authorList>
            <person name="Kim W."/>
        </authorList>
    </citation>
    <scope>NUCLEOTIDE SEQUENCE [LARGE SCALE GENOMIC DNA]</scope>
    <source>
        <strain evidence="1 2">CAU 1641</strain>
    </source>
</reference>
<dbReference type="Pfam" id="PF05990">
    <property type="entry name" value="DUF900"/>
    <property type="match status" value="1"/>
</dbReference>
<dbReference type="EMBL" id="JAPDOG010000002">
    <property type="protein sequence ID" value="MCW3780621.1"/>
    <property type="molecule type" value="Genomic_DNA"/>
</dbReference>
<organism evidence="1 2">
    <name type="scientific">Defluviimonas salinarum</name>
    <dbReference type="NCBI Taxonomy" id="2992147"/>
    <lineage>
        <taxon>Bacteria</taxon>
        <taxon>Pseudomonadati</taxon>
        <taxon>Pseudomonadota</taxon>
        <taxon>Alphaproteobacteria</taxon>
        <taxon>Rhodobacterales</taxon>
        <taxon>Paracoccaceae</taxon>
        <taxon>Albidovulum</taxon>
    </lineage>
</organism>
<evidence type="ECO:0000313" key="2">
    <source>
        <dbReference type="Proteomes" id="UP001207582"/>
    </source>
</evidence>
<dbReference type="GO" id="GO:0016787">
    <property type="term" value="F:hydrolase activity"/>
    <property type="evidence" value="ECO:0007669"/>
    <property type="project" value="UniProtKB-KW"/>
</dbReference>
<comment type="caution">
    <text evidence="1">The sequence shown here is derived from an EMBL/GenBank/DDBJ whole genome shotgun (WGS) entry which is preliminary data.</text>
</comment>
<accession>A0ABT3IZ13</accession>
<protein>
    <submittedName>
        <fullName evidence="1">Alpha/beta hydrolase</fullName>
    </submittedName>
</protein>
<dbReference type="InterPro" id="IPR010297">
    <property type="entry name" value="DUF900_hydrolase"/>
</dbReference>
<dbReference type="Gene3D" id="3.40.50.1820">
    <property type="entry name" value="alpha/beta hydrolase"/>
    <property type="match status" value="1"/>
</dbReference>
<keyword evidence="2" id="KW-1185">Reference proteome</keyword>